<evidence type="ECO:0000313" key="17">
    <source>
        <dbReference type="Proteomes" id="UP000001191"/>
    </source>
</evidence>
<keyword evidence="3 8" id="KW-0597">Phosphoprotein</keyword>
<dbReference type="GO" id="GO:0000155">
    <property type="term" value="F:phosphorelay sensor kinase activity"/>
    <property type="evidence" value="ECO:0007669"/>
    <property type="project" value="InterPro"/>
</dbReference>
<comment type="catalytic activity">
    <reaction evidence="1">
        <text>ATP + protein L-histidine = ADP + protein N-phospho-L-histidine.</text>
        <dbReference type="EC" id="2.7.13.3"/>
    </reaction>
</comment>
<dbReference type="RefSeq" id="WP_012409921.1">
    <property type="nucleotide sequence ID" value="NC_010628.1"/>
</dbReference>
<dbReference type="InterPro" id="IPR004358">
    <property type="entry name" value="Sig_transdc_His_kin-like_C"/>
</dbReference>
<dbReference type="HOGENOM" id="CLU_257991_0_0_3"/>
<dbReference type="PANTHER" id="PTHR43547">
    <property type="entry name" value="TWO-COMPONENT HISTIDINE KINASE"/>
    <property type="match status" value="1"/>
</dbReference>
<evidence type="ECO:0000256" key="9">
    <source>
        <dbReference type="SAM" id="Coils"/>
    </source>
</evidence>
<dbReference type="InterPro" id="IPR029016">
    <property type="entry name" value="GAF-like_dom_sf"/>
</dbReference>
<evidence type="ECO:0000256" key="1">
    <source>
        <dbReference type="ARBA" id="ARBA00000085"/>
    </source>
</evidence>
<dbReference type="InterPro" id="IPR000014">
    <property type="entry name" value="PAS"/>
</dbReference>
<dbReference type="SMART" id="SM00448">
    <property type="entry name" value="REC"/>
    <property type="match status" value="1"/>
</dbReference>
<dbReference type="Pfam" id="PF00989">
    <property type="entry name" value="PAS"/>
    <property type="match status" value="1"/>
</dbReference>
<reference evidence="17" key="1">
    <citation type="submission" date="2008-04" db="EMBL/GenBank/DDBJ databases">
        <title>Complete sequence of chromosome of Nostoc punctiforme ATCC 29133.</title>
        <authorList>
            <consortium name="US DOE Joint Genome Institute"/>
            <person name="Copeland A."/>
            <person name="Lucas S."/>
            <person name="Lapidus A."/>
            <person name="Glavina del Rio T."/>
            <person name="Dalin E."/>
            <person name="Tice H."/>
            <person name="Pitluck S."/>
            <person name="Chain P."/>
            <person name="Malfatti S."/>
            <person name="Shin M."/>
            <person name="Vergez L."/>
            <person name="Schmutz J."/>
            <person name="Larimer F."/>
            <person name="Land M."/>
            <person name="Hauser L."/>
            <person name="Kyrpides N."/>
            <person name="Kim E."/>
            <person name="Meeks J.C."/>
            <person name="Elhai J."/>
            <person name="Campbell E.L."/>
            <person name="Thiel T."/>
            <person name="Longmire J."/>
            <person name="Potts M."/>
            <person name="Atlas R."/>
        </authorList>
    </citation>
    <scope>NUCLEOTIDE SEQUENCE [LARGE SCALE GENOMIC DNA]</scope>
    <source>
        <strain evidence="17">ATCC 29133 / PCC 73102</strain>
    </source>
</reference>
<dbReference type="GO" id="GO:0006355">
    <property type="term" value="P:regulation of DNA-templated transcription"/>
    <property type="evidence" value="ECO:0007669"/>
    <property type="project" value="InterPro"/>
</dbReference>
<dbReference type="InterPro" id="IPR036097">
    <property type="entry name" value="HisK_dim/P_sf"/>
</dbReference>
<feature type="transmembrane region" description="Helical" evidence="11">
    <location>
        <begin position="98"/>
        <end position="127"/>
    </location>
</feature>
<dbReference type="SUPFAM" id="SSF55874">
    <property type="entry name" value="ATPase domain of HSP90 chaperone/DNA topoisomerase II/histidine kinase"/>
    <property type="match status" value="1"/>
</dbReference>
<feature type="transmembrane region" description="Helical" evidence="11">
    <location>
        <begin position="20"/>
        <end position="44"/>
    </location>
</feature>
<dbReference type="SUPFAM" id="SSF47384">
    <property type="entry name" value="Homodimeric domain of signal transducing histidine kinase"/>
    <property type="match status" value="1"/>
</dbReference>
<feature type="domain" description="PAS" evidence="14">
    <location>
        <begin position="451"/>
        <end position="523"/>
    </location>
</feature>
<dbReference type="SMART" id="SM00387">
    <property type="entry name" value="HATPase_c"/>
    <property type="match status" value="1"/>
</dbReference>
<dbReference type="eggNOG" id="COG2205">
    <property type="taxonomic scope" value="Bacteria"/>
</dbReference>
<dbReference type="FunFam" id="3.30.565.10:FF:000006">
    <property type="entry name" value="Sensor histidine kinase WalK"/>
    <property type="match status" value="1"/>
</dbReference>
<dbReference type="SUPFAM" id="SSF55785">
    <property type="entry name" value="PYP-like sensor domain (PAS domain)"/>
    <property type="match status" value="4"/>
</dbReference>
<dbReference type="InterPro" id="IPR003594">
    <property type="entry name" value="HATPase_dom"/>
</dbReference>
<dbReference type="EnsemblBacteria" id="ACC81949">
    <property type="protein sequence ID" value="ACC81949"/>
    <property type="gene ID" value="Npun_R3548"/>
</dbReference>
<feature type="modified residue" description="4-aspartylphosphate" evidence="8">
    <location>
        <position position="1394"/>
    </location>
</feature>
<dbReference type="InterPro" id="IPR003661">
    <property type="entry name" value="HisK_dim/P_dom"/>
</dbReference>
<dbReference type="PROSITE" id="PS50110">
    <property type="entry name" value="RESPONSE_REGULATORY"/>
    <property type="match status" value="1"/>
</dbReference>
<feature type="compositionally biased region" description="Basic and acidic residues" evidence="10">
    <location>
        <begin position="1171"/>
        <end position="1188"/>
    </location>
</feature>
<dbReference type="SMART" id="SM00086">
    <property type="entry name" value="PAC"/>
    <property type="match status" value="3"/>
</dbReference>
<proteinExistence type="predicted"/>
<evidence type="ECO:0000256" key="3">
    <source>
        <dbReference type="ARBA" id="ARBA00022553"/>
    </source>
</evidence>
<evidence type="ECO:0000259" key="14">
    <source>
        <dbReference type="PROSITE" id="PS50112"/>
    </source>
</evidence>
<feature type="domain" description="Histidine kinase" evidence="12">
    <location>
        <begin position="1041"/>
        <end position="1319"/>
    </location>
</feature>
<evidence type="ECO:0000256" key="7">
    <source>
        <dbReference type="ARBA" id="ARBA00055745"/>
    </source>
</evidence>
<evidence type="ECO:0000256" key="8">
    <source>
        <dbReference type="PROSITE-ProRule" id="PRU00169"/>
    </source>
</evidence>
<keyword evidence="11" id="KW-1133">Transmembrane helix</keyword>
<dbReference type="PROSITE" id="PS50112">
    <property type="entry name" value="PAS"/>
    <property type="match status" value="2"/>
</dbReference>
<comment type="function">
    <text evidence="7">Photoreceptor which exists in two forms that are reversibly interconvertible by light: the R form that absorbs maximally in the red region of the spectrum and the FR form that absorbs maximally in the far-red region.</text>
</comment>
<evidence type="ECO:0000256" key="4">
    <source>
        <dbReference type="ARBA" id="ARBA00022679"/>
    </source>
</evidence>
<feature type="transmembrane region" description="Helical" evidence="11">
    <location>
        <begin position="147"/>
        <end position="168"/>
    </location>
</feature>
<protein>
    <recommendedName>
        <fullName evidence="2">histidine kinase</fullName>
        <ecNumber evidence="2">2.7.13.3</ecNumber>
    </recommendedName>
</protein>
<dbReference type="InterPro" id="IPR013767">
    <property type="entry name" value="PAS_fold"/>
</dbReference>
<keyword evidence="4" id="KW-0808">Transferase</keyword>
<dbReference type="InterPro" id="IPR003018">
    <property type="entry name" value="GAF"/>
</dbReference>
<dbReference type="PROSITE" id="PS50113">
    <property type="entry name" value="PAC"/>
    <property type="match status" value="1"/>
</dbReference>
<dbReference type="InterPro" id="IPR001610">
    <property type="entry name" value="PAC"/>
</dbReference>
<keyword evidence="9" id="KW-0175">Coiled coil</keyword>
<dbReference type="Pfam" id="PF13185">
    <property type="entry name" value="GAF_2"/>
    <property type="match status" value="1"/>
</dbReference>
<feature type="transmembrane region" description="Helical" evidence="11">
    <location>
        <begin position="287"/>
        <end position="305"/>
    </location>
</feature>
<keyword evidence="6" id="KW-0902">Two-component regulatory system</keyword>
<evidence type="ECO:0000259" key="12">
    <source>
        <dbReference type="PROSITE" id="PS50109"/>
    </source>
</evidence>
<dbReference type="Pfam" id="PF00072">
    <property type="entry name" value="Response_reg"/>
    <property type="match status" value="1"/>
</dbReference>
<feature type="domain" description="PAS" evidence="14">
    <location>
        <begin position="328"/>
        <end position="370"/>
    </location>
</feature>
<dbReference type="PhylomeDB" id="B2J1U7"/>
<keyword evidence="11" id="KW-0812">Transmembrane</keyword>
<feature type="domain" description="PAC" evidence="15">
    <location>
        <begin position="671"/>
        <end position="723"/>
    </location>
</feature>
<evidence type="ECO:0000256" key="10">
    <source>
        <dbReference type="SAM" id="MobiDB-lite"/>
    </source>
</evidence>
<evidence type="ECO:0000256" key="11">
    <source>
        <dbReference type="SAM" id="Phobius"/>
    </source>
</evidence>
<dbReference type="PRINTS" id="PR00344">
    <property type="entry name" value="BCTRLSENSOR"/>
</dbReference>
<accession>B2J1U7</accession>
<dbReference type="InterPro" id="IPR001789">
    <property type="entry name" value="Sig_transdc_resp-reg_receiver"/>
</dbReference>
<dbReference type="KEGG" id="npu:Npun_R3548"/>
<dbReference type="SMART" id="SM00065">
    <property type="entry name" value="GAF"/>
    <property type="match status" value="1"/>
</dbReference>
<feature type="transmembrane region" description="Helical" evidence="11">
    <location>
        <begin position="259"/>
        <end position="275"/>
    </location>
</feature>
<keyword evidence="11" id="KW-0472">Membrane</keyword>
<dbReference type="SMART" id="SM00091">
    <property type="entry name" value="PAS"/>
    <property type="match status" value="3"/>
</dbReference>
<dbReference type="Pfam" id="PF00512">
    <property type="entry name" value="HisKA"/>
    <property type="match status" value="1"/>
</dbReference>
<sequence>MLNVNRLRLQGIFKIPRNLLVAKFASVIPILVGSLVLIGWWLGIEVLKRGFPSSLATMKVNTALCFVLSGLSLWLFLKAGNKGKRTIQNYPHPSTFRLLDFPTLVISRVCAIAVTTIAALTLCEYLFGWNLGIDEMLFLDSPTSMTTLYPGRMGVNTAFNFMLVSVALQILINPKNHRSYWSAQIIALIATLISLQALMGYVYKVKVLYGLAPYTTSMALHTAVLFILLSIGILWARAEQGLMRVVTSDTYGGLLARRLLVAAIAVPFVLGWVIIEGQRAGQYDPAFAVSVFAIVLIVIFTILIWQSARVIERLSHQRDLAREALRTYQDKLGSFVDSNVIGILFGDVYGGIQEANDEFLRMIGYTQEDLSEGRLSWSNITPPEYLYLDLRGVAEAQKNTNATCTPYEKEYIRKDGSRIPVLVGYVLLGEKREESVAFILDLSERKLAEAEQQKLVSLVENSSDFIGIATLEGQLLYINDAGQKLVGLASLEEVRQKVVLDYFMPKDKAYFQKYILPTVLSEGRWQGEFCFRHLQTGQPIPVDYNIFTVTDNNTGQPIALATVTRNISEQKQAKEKILQLNKDLQRRITELQTLLEVIPIGIGIAEDPLSQNIKVNPAFAKQLGISSNTNGSLNVPSDEKSTSFKIYREGRELSEEELPMQYSAAHGVEVVDCELEVVHENGKIVNLLEYVAPLFDEEGKTRGSVGAFLDITERKQAQEILLNQQKWLEDVLNLMPRPLLFIEPGTARVTFANRSANELAGGEFPKGVPAENYHTVYHYTDAAGDRIPNEQMPGVRVALGERLNGLEVDWHTPSGVRSLLIFADTLPAMHGHPATCILVFQEISNLKQAEKALSLGYKRLKLLFDTANDLLSSQEPVLLIDSVYRKLREQIGLDVYLNYLVEDNSQVMRLGSYSGISQELAKEIEYLPFGQGVSGTVALSRHSIAVENVQQSTDPQTELIRSLGITGYYAYPLLAQGRLLGTLSFGSRTRLSFTENQKGMMQAVCDQIAIAMERASLIAFLQKQTEQLQEANRMKDEFLGILSHELRSPLNAILGWAQLLQRSKLSESQMAKATETIERNAKAQTQLIEDLLDISRMIRGKLHLNVSTCNLVPMIESTLETVSLAAQSKEIDLRFSIISSKETRNTPLGILPVVTIAPNSDLGLEINHENVESREAESQSNQRSKDSSENSQFLVSGDFERLQQIIWNLLSNAIKFTPTGGQVELQLSVVTGEEKQHITEKYAQIQVIDTGIGISPDFLPYVFDRFRQADSSNTRSYGGLGLGLAIVLHLVELHGGTVQVDSPGKDQGATFTVKLPLLKSHLFTVSQPLPVASSPLHFVSLLGVRVVVVDDQTDSREFITTVLEQCQAEVKAVASVQEALQVITEWKPDVLVSDIGMPNEDGYSLIRKLRSRSPEQGGNIPAAALTAYARAEDRMRAIQEGYQLHLPKPIEAAELATVVASLVGRT</sequence>
<dbReference type="Pfam" id="PF02518">
    <property type="entry name" value="HATPase_c"/>
    <property type="match status" value="1"/>
</dbReference>
<evidence type="ECO:0000259" key="15">
    <source>
        <dbReference type="PROSITE" id="PS50113"/>
    </source>
</evidence>
<dbReference type="InterPro" id="IPR011006">
    <property type="entry name" value="CheY-like_superfamily"/>
</dbReference>
<evidence type="ECO:0000313" key="16">
    <source>
        <dbReference type="EMBL" id="ACC81949.1"/>
    </source>
</evidence>
<dbReference type="SUPFAM" id="SSF55781">
    <property type="entry name" value="GAF domain-like"/>
    <property type="match status" value="1"/>
</dbReference>
<dbReference type="Gene3D" id="3.30.450.40">
    <property type="match status" value="1"/>
</dbReference>
<keyword evidence="5 16" id="KW-0418">Kinase</keyword>
<dbReference type="Gene3D" id="3.30.565.10">
    <property type="entry name" value="Histidine kinase-like ATPase, C-terminal domain"/>
    <property type="match status" value="1"/>
</dbReference>
<feature type="domain" description="Response regulatory" evidence="13">
    <location>
        <begin position="1345"/>
        <end position="1463"/>
    </location>
</feature>
<keyword evidence="17" id="KW-1185">Reference proteome</keyword>
<dbReference type="InterPro" id="IPR000700">
    <property type="entry name" value="PAS-assoc_C"/>
</dbReference>
<dbReference type="Gene3D" id="3.30.450.20">
    <property type="entry name" value="PAS domain"/>
    <property type="match status" value="3"/>
</dbReference>
<dbReference type="InterPro" id="IPR036890">
    <property type="entry name" value="HATPase_C_sf"/>
</dbReference>
<dbReference type="InterPro" id="IPR005467">
    <property type="entry name" value="His_kinase_dom"/>
</dbReference>
<dbReference type="Pfam" id="PF13426">
    <property type="entry name" value="PAS_9"/>
    <property type="match status" value="2"/>
</dbReference>
<dbReference type="Gene3D" id="1.10.287.130">
    <property type="match status" value="1"/>
</dbReference>
<reference evidence="16 17" key="2">
    <citation type="journal article" date="2013" name="Plant Physiol.">
        <title>A Nostoc punctiforme Sugar Transporter Necessary to Establish a Cyanobacterium-Plant Symbiosis.</title>
        <authorList>
            <person name="Ekman M."/>
            <person name="Picossi S."/>
            <person name="Campbell E.L."/>
            <person name="Meeks J.C."/>
            <person name="Flores E."/>
        </authorList>
    </citation>
    <scope>NUCLEOTIDE SEQUENCE [LARGE SCALE GENOMIC DNA]</scope>
    <source>
        <strain evidence="17">ATCC 29133 / PCC 73102</strain>
    </source>
</reference>
<dbReference type="Proteomes" id="UP000001191">
    <property type="component" value="Chromosome"/>
</dbReference>
<feature type="transmembrane region" description="Helical" evidence="11">
    <location>
        <begin position="218"/>
        <end position="238"/>
    </location>
</feature>
<dbReference type="CDD" id="cd00082">
    <property type="entry name" value="HisKA"/>
    <property type="match status" value="1"/>
</dbReference>
<feature type="transmembrane region" description="Helical" evidence="11">
    <location>
        <begin position="180"/>
        <end position="203"/>
    </location>
</feature>
<dbReference type="PROSITE" id="PS50109">
    <property type="entry name" value="HIS_KIN"/>
    <property type="match status" value="1"/>
</dbReference>
<dbReference type="SUPFAM" id="SSF52172">
    <property type="entry name" value="CheY-like"/>
    <property type="match status" value="1"/>
</dbReference>
<dbReference type="STRING" id="63737.Npun_R3548"/>
<name>B2J1U7_NOSP7</name>
<dbReference type="EC" id="2.7.13.3" evidence="2"/>
<evidence type="ECO:0000256" key="2">
    <source>
        <dbReference type="ARBA" id="ARBA00012438"/>
    </source>
</evidence>
<organism evidence="16 17">
    <name type="scientific">Nostoc punctiforme (strain ATCC 29133 / PCC 73102)</name>
    <dbReference type="NCBI Taxonomy" id="63737"/>
    <lineage>
        <taxon>Bacteria</taxon>
        <taxon>Bacillati</taxon>
        <taxon>Cyanobacteriota</taxon>
        <taxon>Cyanophyceae</taxon>
        <taxon>Nostocales</taxon>
        <taxon>Nostocaceae</taxon>
        <taxon>Nostoc</taxon>
    </lineage>
</organism>
<evidence type="ECO:0000256" key="5">
    <source>
        <dbReference type="ARBA" id="ARBA00022777"/>
    </source>
</evidence>
<dbReference type="CDD" id="cd00130">
    <property type="entry name" value="PAS"/>
    <property type="match status" value="2"/>
</dbReference>
<dbReference type="InterPro" id="IPR035965">
    <property type="entry name" value="PAS-like_dom_sf"/>
</dbReference>
<feature type="coiled-coil region" evidence="9">
    <location>
        <begin position="567"/>
        <end position="594"/>
    </location>
</feature>
<dbReference type="Gene3D" id="3.40.50.2300">
    <property type="match status" value="1"/>
</dbReference>
<dbReference type="eggNOG" id="COG0784">
    <property type="taxonomic scope" value="Bacteria"/>
</dbReference>
<dbReference type="CDD" id="cd16922">
    <property type="entry name" value="HATPase_EvgS-ArcB-TorS-like"/>
    <property type="match status" value="1"/>
</dbReference>
<evidence type="ECO:0000256" key="6">
    <source>
        <dbReference type="ARBA" id="ARBA00023012"/>
    </source>
</evidence>
<dbReference type="SMART" id="SM00388">
    <property type="entry name" value="HisKA"/>
    <property type="match status" value="1"/>
</dbReference>
<feature type="transmembrane region" description="Helical" evidence="11">
    <location>
        <begin position="56"/>
        <end position="77"/>
    </location>
</feature>
<dbReference type="NCBIfam" id="TIGR00229">
    <property type="entry name" value="sensory_box"/>
    <property type="match status" value="3"/>
</dbReference>
<gene>
    <name evidence="16" type="ordered locus">Npun_R3548</name>
</gene>
<dbReference type="EMBL" id="CP001037">
    <property type="protein sequence ID" value="ACC81949.1"/>
    <property type="molecule type" value="Genomic_DNA"/>
</dbReference>
<feature type="region of interest" description="Disordered" evidence="10">
    <location>
        <begin position="1171"/>
        <end position="1191"/>
    </location>
</feature>
<evidence type="ECO:0000259" key="13">
    <source>
        <dbReference type="PROSITE" id="PS50110"/>
    </source>
</evidence>
<dbReference type="PANTHER" id="PTHR43547:SF2">
    <property type="entry name" value="HYBRID SIGNAL TRANSDUCTION HISTIDINE KINASE C"/>
    <property type="match status" value="1"/>
</dbReference>